<evidence type="ECO:0000256" key="1">
    <source>
        <dbReference type="SAM" id="Phobius"/>
    </source>
</evidence>
<feature type="transmembrane region" description="Helical" evidence="1">
    <location>
        <begin position="181"/>
        <end position="204"/>
    </location>
</feature>
<evidence type="ECO:0000313" key="2">
    <source>
        <dbReference type="EMBL" id="QWW81483.1"/>
    </source>
</evidence>
<evidence type="ECO:0000313" key="3">
    <source>
        <dbReference type="Proteomes" id="UP000683497"/>
    </source>
</evidence>
<name>A0ABX8K228_9ENTR</name>
<keyword evidence="3" id="KW-1185">Reference proteome</keyword>
<keyword evidence="1" id="KW-1133">Transmembrane helix</keyword>
<organism evidence="2 3">
    <name type="scientific">Leclercia pneumoniae</name>
    <dbReference type="NCBI Taxonomy" id="2815358"/>
    <lineage>
        <taxon>Bacteria</taxon>
        <taxon>Pseudomonadati</taxon>
        <taxon>Pseudomonadota</taxon>
        <taxon>Gammaproteobacteria</taxon>
        <taxon>Enterobacterales</taxon>
        <taxon>Enterobacteriaceae</taxon>
        <taxon>Leclercia</taxon>
    </lineage>
</organism>
<accession>A0ABX8K228</accession>
<gene>
    <name evidence="2" type="ORF">KQ929_09920</name>
</gene>
<dbReference type="EMBL" id="CP076838">
    <property type="protein sequence ID" value="QWW81483.1"/>
    <property type="molecule type" value="Genomic_DNA"/>
</dbReference>
<sequence>MKSIDFARNDQDLYPLLQQASEQEKAFLAEVIASKRSADISKEERDPLKLTIELQSMGGDTVMNLFRRRGVNYREIVCDVAEKVGAKVDMKSDLIKIEEKIAEKVIADYKAKLSDSEREAFEQVLRESLDDQKMLTDAKNAAARSLLGMTPALMAVGTFILRRGVVAAIPVAGQFIGVLTGVAGVLFAFTGTAYSVTIPAVLIIGSIRSRLAAENYASEIDL</sequence>
<keyword evidence="1" id="KW-0472">Membrane</keyword>
<evidence type="ECO:0008006" key="4">
    <source>
        <dbReference type="Google" id="ProtNLM"/>
    </source>
</evidence>
<dbReference type="Proteomes" id="UP000683497">
    <property type="component" value="Chromosome"/>
</dbReference>
<reference evidence="2 3" key="1">
    <citation type="submission" date="2021-06" db="EMBL/GenBank/DDBJ databases">
        <title>Leclercia pneumoniae sp. nov.</title>
        <authorList>
            <person name="Hoenemann M."/>
            <person name="Viehweger A."/>
            <person name="Dietze N."/>
        </authorList>
    </citation>
    <scope>NUCLEOTIDE SEQUENCE [LARGE SCALE GENOMIC DNA]</scope>
    <source>
        <strain evidence="3">49125</strain>
    </source>
</reference>
<dbReference type="RefSeq" id="WP_207291724.1">
    <property type="nucleotide sequence ID" value="NZ_CP071383.1"/>
</dbReference>
<protein>
    <recommendedName>
        <fullName evidence="4">DUF3944 domain-containing protein</fullName>
    </recommendedName>
</protein>
<proteinExistence type="predicted"/>
<keyword evidence="1" id="KW-0812">Transmembrane</keyword>